<proteinExistence type="predicted"/>
<reference evidence="3" key="2">
    <citation type="submission" date="2020-04" db="EMBL/GenBank/DDBJ databases">
        <authorList>
            <consortium name="NCBI Genome Project"/>
        </authorList>
    </citation>
    <scope>NUCLEOTIDE SEQUENCE</scope>
    <source>
        <strain evidence="3">CBS 304.34</strain>
    </source>
</reference>
<sequence length="154" mass="17964">MSPAARSPALAAKIAAMRLKICPIVSVICGQASEHFPGTMLEFWLLTEAQLDSMAHFYSQSTPDEFTNLYPRPMKWDKDFLSMETPRALSSREKRYRLNMQDRMAIKRRKFAKFVGMRGCETPAWEVRAHIRAVESRILRIVEEEERILKRKRC</sequence>
<dbReference type="Proteomes" id="UP000504636">
    <property type="component" value="Unplaced"/>
</dbReference>
<keyword evidence="2" id="KW-1185">Reference proteome</keyword>
<dbReference type="GeneID" id="54461193"/>
<dbReference type="RefSeq" id="XP_033575505.1">
    <property type="nucleotide sequence ID" value="XM_033720300.1"/>
</dbReference>
<accession>A0A6A6YIB5</accession>
<organism evidence="1">
    <name type="scientific">Mytilinidion resinicola</name>
    <dbReference type="NCBI Taxonomy" id="574789"/>
    <lineage>
        <taxon>Eukaryota</taxon>
        <taxon>Fungi</taxon>
        <taxon>Dikarya</taxon>
        <taxon>Ascomycota</taxon>
        <taxon>Pezizomycotina</taxon>
        <taxon>Dothideomycetes</taxon>
        <taxon>Pleosporomycetidae</taxon>
        <taxon>Mytilinidiales</taxon>
        <taxon>Mytilinidiaceae</taxon>
        <taxon>Mytilinidion</taxon>
    </lineage>
</organism>
<dbReference type="OrthoDB" id="4156665at2759"/>
<gene>
    <name evidence="1 3" type="ORF">BDZ99DRAFT_464406</name>
</gene>
<reference evidence="1 3" key="1">
    <citation type="journal article" date="2020" name="Stud. Mycol.">
        <title>101 Dothideomycetes genomes: a test case for predicting lifestyles and emergence of pathogens.</title>
        <authorList>
            <person name="Haridas S."/>
            <person name="Albert R."/>
            <person name="Binder M."/>
            <person name="Bloem J."/>
            <person name="Labutti K."/>
            <person name="Salamov A."/>
            <person name="Andreopoulos B."/>
            <person name="Baker S."/>
            <person name="Barry K."/>
            <person name="Bills G."/>
            <person name="Bluhm B."/>
            <person name="Cannon C."/>
            <person name="Castanera R."/>
            <person name="Culley D."/>
            <person name="Daum C."/>
            <person name="Ezra D."/>
            <person name="Gonzalez J."/>
            <person name="Henrissat B."/>
            <person name="Kuo A."/>
            <person name="Liang C."/>
            <person name="Lipzen A."/>
            <person name="Lutzoni F."/>
            <person name="Magnuson J."/>
            <person name="Mondo S."/>
            <person name="Nolan M."/>
            <person name="Ohm R."/>
            <person name="Pangilinan J."/>
            <person name="Park H.-J."/>
            <person name="Ramirez L."/>
            <person name="Alfaro M."/>
            <person name="Sun H."/>
            <person name="Tritt A."/>
            <person name="Yoshinaga Y."/>
            <person name="Zwiers L.-H."/>
            <person name="Turgeon B."/>
            <person name="Goodwin S."/>
            <person name="Spatafora J."/>
            <person name="Crous P."/>
            <person name="Grigoriev I."/>
        </authorList>
    </citation>
    <scope>NUCLEOTIDE SEQUENCE</scope>
    <source>
        <strain evidence="1 3">CBS 304.34</strain>
    </source>
</reference>
<dbReference type="AlphaFoldDB" id="A0A6A6YIB5"/>
<evidence type="ECO:0000313" key="1">
    <source>
        <dbReference type="EMBL" id="KAF2808541.1"/>
    </source>
</evidence>
<dbReference type="EMBL" id="MU003703">
    <property type="protein sequence ID" value="KAF2808541.1"/>
    <property type="molecule type" value="Genomic_DNA"/>
</dbReference>
<evidence type="ECO:0000313" key="3">
    <source>
        <dbReference type="RefSeq" id="XP_033575505.1"/>
    </source>
</evidence>
<name>A0A6A6YIB5_9PEZI</name>
<reference evidence="3" key="3">
    <citation type="submission" date="2025-04" db="UniProtKB">
        <authorList>
            <consortium name="RefSeq"/>
        </authorList>
    </citation>
    <scope>IDENTIFICATION</scope>
    <source>
        <strain evidence="3">CBS 304.34</strain>
    </source>
</reference>
<protein>
    <submittedName>
        <fullName evidence="1 3">Uncharacterized protein</fullName>
    </submittedName>
</protein>
<evidence type="ECO:0000313" key="2">
    <source>
        <dbReference type="Proteomes" id="UP000504636"/>
    </source>
</evidence>